<dbReference type="AlphaFoldDB" id="A0AAF5DIY7"/>
<name>A0AAF5DIY7_STRER</name>
<dbReference type="InterPro" id="IPR032675">
    <property type="entry name" value="LRR_dom_sf"/>
</dbReference>
<dbReference type="Gene3D" id="3.80.10.10">
    <property type="entry name" value="Ribonuclease Inhibitor"/>
    <property type="match status" value="1"/>
</dbReference>
<dbReference type="Proteomes" id="UP000035681">
    <property type="component" value="Unplaced"/>
</dbReference>
<dbReference type="WBParaSite" id="TCONS_00012161.p1">
    <property type="protein sequence ID" value="TCONS_00012161.p1"/>
    <property type="gene ID" value="XLOC_007584"/>
</dbReference>
<reference evidence="2" key="1">
    <citation type="submission" date="2024-02" db="UniProtKB">
        <authorList>
            <consortium name="WormBaseParasite"/>
        </authorList>
    </citation>
    <scope>IDENTIFICATION</scope>
</reference>
<evidence type="ECO:0000313" key="2">
    <source>
        <dbReference type="WBParaSite" id="TCONS_00012161.p1"/>
    </source>
</evidence>
<accession>A0AAF5DIY7</accession>
<proteinExistence type="predicted"/>
<keyword evidence="1" id="KW-1185">Reference proteome</keyword>
<organism evidence="1 2">
    <name type="scientific">Strongyloides stercoralis</name>
    <name type="common">Threadworm</name>
    <dbReference type="NCBI Taxonomy" id="6248"/>
    <lineage>
        <taxon>Eukaryota</taxon>
        <taxon>Metazoa</taxon>
        <taxon>Ecdysozoa</taxon>
        <taxon>Nematoda</taxon>
        <taxon>Chromadorea</taxon>
        <taxon>Rhabditida</taxon>
        <taxon>Tylenchina</taxon>
        <taxon>Panagrolaimomorpha</taxon>
        <taxon>Strongyloidoidea</taxon>
        <taxon>Strongyloididae</taxon>
        <taxon>Strongyloides</taxon>
    </lineage>
</organism>
<sequence>KKKINTMNEKETQQIINQNEVGDEKLINDKNSGATKSINGLNVKNEAKSQTNCKKNTTDEEYEEVRMVMYLDGKYDSNLLRSCISNGNYKLRKKDDGDLVVQVGHSVFNASFNETCGSDLLFPIDGNINDCDGEFGTPLTSDIRLIYVCTLHISIYIYIFKNITKCLNDCDCDNVEEIIHCHKMGLKSLTLPKNPLKNYKVIRLTDNDIEYLPSEEMLKKKFPQLEGIDVEGNSNFECQSIPYYRKITIFSDCNDNGVIVSNNNETTTTSQKPNVALDEEESCDLKCTISKKAHKLADYAKYYWNKLLEKLRKFNKENKTWNEIKGAFNSFREALEGVF</sequence>
<protein>
    <submittedName>
        <fullName evidence="2">LRRNT domain-containing protein</fullName>
    </submittedName>
</protein>
<evidence type="ECO:0000313" key="1">
    <source>
        <dbReference type="Proteomes" id="UP000035681"/>
    </source>
</evidence>